<feature type="region of interest" description="Disordered" evidence="1">
    <location>
        <begin position="25"/>
        <end position="52"/>
    </location>
</feature>
<dbReference type="SUPFAM" id="SSF55031">
    <property type="entry name" value="Bacterial exopeptidase dimerisation domain"/>
    <property type="match status" value="1"/>
</dbReference>
<dbReference type="FunFam" id="3.30.70.360:FF:000004">
    <property type="entry name" value="Peptidase M20 domain-containing protein 2"/>
    <property type="match status" value="1"/>
</dbReference>
<evidence type="ECO:0000313" key="3">
    <source>
        <dbReference type="EMBL" id="OJA09567.1"/>
    </source>
</evidence>
<feature type="domain" description="Peptidase M20 dimerisation" evidence="2">
    <location>
        <begin position="293"/>
        <end position="381"/>
    </location>
</feature>
<dbReference type="Proteomes" id="UP000183567">
    <property type="component" value="Unassembled WGS sequence"/>
</dbReference>
<dbReference type="CDD" id="cd05672">
    <property type="entry name" value="M20_ACY1L2-like"/>
    <property type="match status" value="1"/>
</dbReference>
<evidence type="ECO:0000313" key="4">
    <source>
        <dbReference type="Proteomes" id="UP000183567"/>
    </source>
</evidence>
<dbReference type="AlphaFoldDB" id="A0A1J8PM24"/>
<dbReference type="Pfam" id="PF07687">
    <property type="entry name" value="M20_dimer"/>
    <property type="match status" value="1"/>
</dbReference>
<dbReference type="OrthoDB" id="6119954at2759"/>
<organism evidence="3 4">
    <name type="scientific">Rhizopogon vesiculosus</name>
    <dbReference type="NCBI Taxonomy" id="180088"/>
    <lineage>
        <taxon>Eukaryota</taxon>
        <taxon>Fungi</taxon>
        <taxon>Dikarya</taxon>
        <taxon>Basidiomycota</taxon>
        <taxon>Agaricomycotina</taxon>
        <taxon>Agaricomycetes</taxon>
        <taxon>Agaricomycetidae</taxon>
        <taxon>Boletales</taxon>
        <taxon>Suillineae</taxon>
        <taxon>Rhizopogonaceae</taxon>
        <taxon>Rhizopogon</taxon>
    </lineage>
</organism>
<reference evidence="3 4" key="1">
    <citation type="submission" date="2016-03" db="EMBL/GenBank/DDBJ databases">
        <title>Comparative genomics of the ectomycorrhizal sister species Rhizopogon vinicolor and Rhizopogon vesiculosus (Basidiomycota: Boletales) reveals a divergence of the mating type B locus.</title>
        <authorList>
            <person name="Mujic A.B."/>
            <person name="Kuo A."/>
            <person name="Tritt A."/>
            <person name="Lipzen A."/>
            <person name="Chen C."/>
            <person name="Johnson J."/>
            <person name="Sharma A."/>
            <person name="Barry K."/>
            <person name="Grigoriev I.V."/>
            <person name="Spatafora J.W."/>
        </authorList>
    </citation>
    <scope>NUCLEOTIDE SEQUENCE [LARGE SCALE GENOMIC DNA]</scope>
    <source>
        <strain evidence="3 4">AM-OR11-056</strain>
    </source>
</reference>
<dbReference type="InterPro" id="IPR017439">
    <property type="entry name" value="Amidohydrolase"/>
</dbReference>
<dbReference type="PANTHER" id="PTHR30575:SF0">
    <property type="entry name" value="XAA-ARG DIPEPTIDASE"/>
    <property type="match status" value="1"/>
</dbReference>
<protein>
    <recommendedName>
        <fullName evidence="2">Peptidase M20 dimerisation domain-containing protein</fullName>
    </recommendedName>
</protein>
<dbReference type="InterPro" id="IPR052030">
    <property type="entry name" value="Peptidase_M20/M20A_hydrolases"/>
</dbReference>
<proteinExistence type="predicted"/>
<name>A0A1J8PM24_9AGAM</name>
<comment type="caution">
    <text evidence="3">The sequence shown here is derived from an EMBL/GenBank/DDBJ whole genome shotgun (WGS) entry which is preliminary data.</text>
</comment>
<dbReference type="Gene3D" id="3.30.70.360">
    <property type="match status" value="1"/>
</dbReference>
<dbReference type="NCBIfam" id="TIGR01891">
    <property type="entry name" value="amidohydrolases"/>
    <property type="match status" value="1"/>
</dbReference>
<dbReference type="InterPro" id="IPR036264">
    <property type="entry name" value="Bact_exopeptidase_dim_dom"/>
</dbReference>
<evidence type="ECO:0000256" key="1">
    <source>
        <dbReference type="SAM" id="MobiDB-lite"/>
    </source>
</evidence>
<keyword evidence="4" id="KW-1185">Reference proteome</keyword>
<dbReference type="EMBL" id="LVVM01005878">
    <property type="protein sequence ID" value="OJA09567.1"/>
    <property type="molecule type" value="Genomic_DNA"/>
</dbReference>
<sequence length="511" mass="55246">MSLDASNHHSSGCLSLRRLFKLGSERTSKSSSKQANASHKYGQTLKPSDSERDVDITDMSSRVFYDTCCNFACSKTNVATYQWEAPPVYSTLSCHDSNRDKVRCTIESVVDELDSSLRSLSLKIHSHPELMFEETYAHNLLSDFMENHGFFVTRHYLGLETAFRAEYTYGKGGRTLGINSEMDALPVIGHACGHNLIAISGVGMALAIKSALETHKVPGKVVLLGTPGTAFDLSTTRVTHFSLSGEEGGGGKIILLDRGAYKGMDTCLMCHPSPGPEFSSSVPSSLAMQSLDAEFFGQSAHAGDAPWEGTNALDAAFLAYSGVAVLRQQIKPDHRVHGVIQGSEKRAANVIPDYAKMRWYVRAPTRDQLAQLVERVCACFEGAALATSCRLNVTKSTPYYDLRQNSVLAGAFSQAISEESGMTVGLYPSGASTDFGNVSYGKFLPSLHPAFAIPTQPNGGNHSPAFTDSARTTEAHAACMIITKALACTGFRVLEDGDFSRQVREAFDASL</sequence>
<dbReference type="InterPro" id="IPR011650">
    <property type="entry name" value="Peptidase_M20_dimer"/>
</dbReference>
<evidence type="ECO:0000259" key="2">
    <source>
        <dbReference type="Pfam" id="PF07687"/>
    </source>
</evidence>
<dbReference type="GO" id="GO:0016805">
    <property type="term" value="F:dipeptidase activity"/>
    <property type="evidence" value="ECO:0007669"/>
    <property type="project" value="TreeGrafter"/>
</dbReference>
<dbReference type="PANTHER" id="PTHR30575">
    <property type="entry name" value="PEPTIDASE M20"/>
    <property type="match status" value="1"/>
</dbReference>
<dbReference type="SUPFAM" id="SSF53187">
    <property type="entry name" value="Zn-dependent exopeptidases"/>
    <property type="match status" value="1"/>
</dbReference>
<gene>
    <name evidence="3" type="ORF">AZE42_01150</name>
</gene>
<accession>A0A1J8PM24</accession>
<dbReference type="Gene3D" id="3.40.630.10">
    <property type="entry name" value="Zn peptidases"/>
    <property type="match status" value="1"/>
</dbReference>